<keyword evidence="6 8" id="KW-0139">CF(1)</keyword>
<gene>
    <name evidence="8" type="primary">atpH</name>
    <name evidence="9" type="ORF">V5R04_02305</name>
</gene>
<dbReference type="NCBIfam" id="NF009967">
    <property type="entry name" value="PRK13430.1"/>
    <property type="match status" value="1"/>
</dbReference>
<dbReference type="GO" id="GO:0005886">
    <property type="term" value="C:plasma membrane"/>
    <property type="evidence" value="ECO:0007669"/>
    <property type="project" value="UniProtKB-SubCell"/>
</dbReference>
<protein>
    <recommendedName>
        <fullName evidence="8">ATP synthase subunit delta</fullName>
    </recommendedName>
    <alternativeName>
        <fullName evidence="8">ATP synthase F(1) sector subunit delta</fullName>
    </alternativeName>
    <alternativeName>
        <fullName evidence="8">F-type ATPase subunit delta</fullName>
        <shortName evidence="8">F-ATPase subunit delta</shortName>
    </alternativeName>
</protein>
<proteinExistence type="inferred from homology"/>
<organism evidence="9">
    <name type="scientific">Jonesiaceae bacterium BS-20</name>
    <dbReference type="NCBI Taxonomy" id="3120821"/>
    <lineage>
        <taxon>Bacteria</taxon>
        <taxon>Bacillati</taxon>
        <taxon>Actinomycetota</taxon>
        <taxon>Actinomycetes</taxon>
        <taxon>Micrococcales</taxon>
        <taxon>Jonesiaceae</taxon>
    </lineage>
</organism>
<keyword evidence="8" id="KW-1003">Cell membrane</keyword>
<reference evidence="9" key="1">
    <citation type="submission" date="2024-02" db="EMBL/GenBank/DDBJ databases">
        <title>Tomenella chthoni gen. nov. sp. nov., a member of the family Jonesiaceae isolated from bat guano.</title>
        <authorList>
            <person name="Miller S.L."/>
            <person name="King J."/>
            <person name="Sankaranarayanan K."/>
            <person name="Lawson P.A."/>
        </authorList>
    </citation>
    <scope>NUCLEOTIDE SEQUENCE</scope>
    <source>
        <strain evidence="9">BS-20</strain>
    </source>
</reference>
<dbReference type="Pfam" id="PF00213">
    <property type="entry name" value="OSCP"/>
    <property type="match status" value="1"/>
</dbReference>
<keyword evidence="7 8" id="KW-0066">ATP synthesis</keyword>
<evidence type="ECO:0000256" key="4">
    <source>
        <dbReference type="ARBA" id="ARBA00023065"/>
    </source>
</evidence>
<keyword evidence="5 8" id="KW-0472">Membrane</keyword>
<evidence type="ECO:0000256" key="1">
    <source>
        <dbReference type="ARBA" id="ARBA00004370"/>
    </source>
</evidence>
<evidence type="ECO:0000256" key="3">
    <source>
        <dbReference type="ARBA" id="ARBA00022781"/>
    </source>
</evidence>
<evidence type="ECO:0000256" key="7">
    <source>
        <dbReference type="ARBA" id="ARBA00023310"/>
    </source>
</evidence>
<dbReference type="EMBL" id="CP146203">
    <property type="protein sequence ID" value="XBH22083.1"/>
    <property type="molecule type" value="Genomic_DNA"/>
</dbReference>
<dbReference type="AlphaFoldDB" id="A0AAU7DXZ1"/>
<dbReference type="HAMAP" id="MF_01416">
    <property type="entry name" value="ATP_synth_delta_bact"/>
    <property type="match status" value="1"/>
</dbReference>
<dbReference type="InterPro" id="IPR020781">
    <property type="entry name" value="ATPase_OSCP/d_CS"/>
</dbReference>
<evidence type="ECO:0000313" key="9">
    <source>
        <dbReference type="EMBL" id="XBH22083.1"/>
    </source>
</evidence>
<dbReference type="PROSITE" id="PS00389">
    <property type="entry name" value="ATPASE_DELTA"/>
    <property type="match status" value="1"/>
</dbReference>
<sequence>MRGTSQASYEATRAAVDPVLVAAGEDAKTIGEQLFAVVDALDSSGSLRRSVADPSRSAKDKSALISAVLSGGFDPRTVSIMEALVSQRWSRDTELVNSVSLLAIDAYLASAQSRDALIRVESELFAIIHGLDGQRELRQALSDSSTDASRRVRLVEELVAGKADPVTVALAARATAVPRGERFVPALARISDVAAARRKRTVAHVKTGSPLSQAQQDRLEQLLTNAYGYGMQLDIAVEPSVIGGMRIQVGTDVVDATVLSRLADARRELAG</sequence>
<dbReference type="GO" id="GO:0046933">
    <property type="term" value="F:proton-transporting ATP synthase activity, rotational mechanism"/>
    <property type="evidence" value="ECO:0007669"/>
    <property type="project" value="UniProtKB-UniRule"/>
</dbReference>
<keyword evidence="3 8" id="KW-0375">Hydrogen ion transport</keyword>
<dbReference type="InterPro" id="IPR000711">
    <property type="entry name" value="ATPase_OSCP/dsu"/>
</dbReference>
<evidence type="ECO:0000256" key="6">
    <source>
        <dbReference type="ARBA" id="ARBA00023196"/>
    </source>
</evidence>
<comment type="similarity">
    <text evidence="8">Belongs to the ATPase delta chain family.</text>
</comment>
<dbReference type="GO" id="GO:0045259">
    <property type="term" value="C:proton-transporting ATP synthase complex"/>
    <property type="evidence" value="ECO:0007669"/>
    <property type="project" value="UniProtKB-KW"/>
</dbReference>
<dbReference type="PANTHER" id="PTHR11910">
    <property type="entry name" value="ATP SYNTHASE DELTA CHAIN"/>
    <property type="match status" value="1"/>
</dbReference>
<evidence type="ECO:0000256" key="8">
    <source>
        <dbReference type="HAMAP-Rule" id="MF_01416"/>
    </source>
</evidence>
<comment type="subcellular location">
    <subcellularLocation>
        <location evidence="8">Cell membrane</location>
        <topology evidence="8">Peripheral membrane protein</topology>
    </subcellularLocation>
    <subcellularLocation>
        <location evidence="1">Membrane</location>
    </subcellularLocation>
</comment>
<accession>A0AAU7DXZ1</accession>
<comment type="function">
    <text evidence="8">F(1)F(0) ATP synthase produces ATP from ADP in the presence of a proton or sodium gradient. F-type ATPases consist of two structural domains, F(1) containing the extramembraneous catalytic core and F(0) containing the membrane proton channel, linked together by a central stalk and a peripheral stalk. During catalysis, ATP synthesis in the catalytic domain of F(1) is coupled via a rotary mechanism of the central stalk subunits to proton translocation.</text>
</comment>
<comment type="function">
    <text evidence="8">This protein is part of the stalk that links CF(0) to CF(1). It either transmits conformational changes from CF(0) to CF(1) or is implicated in proton conduction.</text>
</comment>
<keyword evidence="4 8" id="KW-0406">Ion transport</keyword>
<name>A0AAU7DXZ1_9MICO</name>
<keyword evidence="2 8" id="KW-0813">Transport</keyword>
<dbReference type="PRINTS" id="PR00125">
    <property type="entry name" value="ATPASEDELTA"/>
</dbReference>
<evidence type="ECO:0000256" key="5">
    <source>
        <dbReference type="ARBA" id="ARBA00023136"/>
    </source>
</evidence>
<evidence type="ECO:0000256" key="2">
    <source>
        <dbReference type="ARBA" id="ARBA00022448"/>
    </source>
</evidence>